<keyword evidence="2" id="KW-1133">Transmembrane helix</keyword>
<sequence length="237" mass="26395">MVDLHRDAYAEVRSVGWMYMSTLGLYSVFLVQKKICHCNQMRIGEIWLVFGSMMISIYMLAFSTPTMYPFIVQQLQPSQPKSQLPKLTIDLFAYLSSQPGSTSHLDLPSLDAIDKQIVLEILVNLEGVFDYDYDGELWEGSLGGIDDGDSDDSLDADLDAEDTFEEEECNGSLVDSDESGSNDGSYANELLNVDLENEIPRHIDVAAEDKDRNPTENVAGQLVTDFKANLAIQADNM</sequence>
<feature type="transmembrane region" description="Helical" evidence="2">
    <location>
        <begin position="43"/>
        <end position="62"/>
    </location>
</feature>
<dbReference type="EMBL" id="JAKOGI010000026">
    <property type="protein sequence ID" value="KAJ8448875.1"/>
    <property type="molecule type" value="Genomic_DNA"/>
</dbReference>
<organism evidence="3 4">
    <name type="scientific">Carnegiea gigantea</name>
    <dbReference type="NCBI Taxonomy" id="171969"/>
    <lineage>
        <taxon>Eukaryota</taxon>
        <taxon>Viridiplantae</taxon>
        <taxon>Streptophyta</taxon>
        <taxon>Embryophyta</taxon>
        <taxon>Tracheophyta</taxon>
        <taxon>Spermatophyta</taxon>
        <taxon>Magnoliopsida</taxon>
        <taxon>eudicotyledons</taxon>
        <taxon>Gunneridae</taxon>
        <taxon>Pentapetalae</taxon>
        <taxon>Caryophyllales</taxon>
        <taxon>Cactineae</taxon>
        <taxon>Cactaceae</taxon>
        <taxon>Cactoideae</taxon>
        <taxon>Echinocereeae</taxon>
        <taxon>Carnegiea</taxon>
    </lineage>
</organism>
<gene>
    <name evidence="3" type="ORF">Cgig2_030731</name>
</gene>
<evidence type="ECO:0000256" key="1">
    <source>
        <dbReference type="SAM" id="MobiDB-lite"/>
    </source>
</evidence>
<feature type="compositionally biased region" description="Acidic residues" evidence="1">
    <location>
        <begin position="165"/>
        <end position="180"/>
    </location>
</feature>
<protein>
    <submittedName>
        <fullName evidence="3">Uncharacterized protein</fullName>
    </submittedName>
</protein>
<proteinExistence type="predicted"/>
<keyword evidence="2" id="KW-0812">Transmembrane</keyword>
<comment type="caution">
    <text evidence="3">The sequence shown here is derived from an EMBL/GenBank/DDBJ whole genome shotgun (WGS) entry which is preliminary data.</text>
</comment>
<evidence type="ECO:0000313" key="4">
    <source>
        <dbReference type="Proteomes" id="UP001153076"/>
    </source>
</evidence>
<evidence type="ECO:0000256" key="2">
    <source>
        <dbReference type="SAM" id="Phobius"/>
    </source>
</evidence>
<dbReference type="Proteomes" id="UP001153076">
    <property type="component" value="Unassembled WGS sequence"/>
</dbReference>
<reference evidence="3" key="1">
    <citation type="submission" date="2022-04" db="EMBL/GenBank/DDBJ databases">
        <title>Carnegiea gigantea Genome sequencing and assembly v2.</title>
        <authorList>
            <person name="Copetti D."/>
            <person name="Sanderson M.J."/>
            <person name="Burquez A."/>
            <person name="Wojciechowski M.F."/>
        </authorList>
    </citation>
    <scope>NUCLEOTIDE SEQUENCE</scope>
    <source>
        <strain evidence="3">SGP5-SGP5p</strain>
        <tissue evidence="3">Aerial part</tissue>
    </source>
</reference>
<dbReference type="AlphaFoldDB" id="A0A9Q1QQR1"/>
<keyword evidence="4" id="KW-1185">Reference proteome</keyword>
<keyword evidence="2" id="KW-0472">Membrane</keyword>
<evidence type="ECO:0000313" key="3">
    <source>
        <dbReference type="EMBL" id="KAJ8448875.1"/>
    </source>
</evidence>
<feature type="region of interest" description="Disordered" evidence="1">
    <location>
        <begin position="165"/>
        <end position="186"/>
    </location>
</feature>
<accession>A0A9Q1QQR1</accession>
<name>A0A9Q1QQR1_9CARY</name>
<feature type="transmembrane region" description="Helical" evidence="2">
    <location>
        <begin position="12"/>
        <end position="31"/>
    </location>
</feature>